<dbReference type="GO" id="GO:0008781">
    <property type="term" value="F:N-acylneuraminate cytidylyltransferase activity"/>
    <property type="evidence" value="ECO:0007669"/>
    <property type="project" value="TreeGrafter"/>
</dbReference>
<evidence type="ECO:0000256" key="9">
    <source>
        <dbReference type="ARBA" id="ARBA00022842"/>
    </source>
</evidence>
<sequence>MAEIMTPYGSVSAELFERAARIRLLICDVDGVLSNGFIYMGNNGEEFKTFCTRDGAGMKALMRAGIEIGIITGRSSRIVSDRMSSLGVRHLVQGADEKLPHFERLLGELGLSADEAAYIGDDTIDLPVMQACGLGIAVADAHPLVRSQATMVTRIQGGFGAVREVCDLILQAKGLLDAGQETST</sequence>
<evidence type="ECO:0000256" key="7">
    <source>
        <dbReference type="ARBA" id="ARBA00022723"/>
    </source>
</evidence>
<organism evidence="13 14">
    <name type="scientific">Aeromonas simiae</name>
    <dbReference type="NCBI Taxonomy" id="218936"/>
    <lineage>
        <taxon>Bacteria</taxon>
        <taxon>Pseudomonadati</taxon>
        <taxon>Pseudomonadota</taxon>
        <taxon>Gammaproteobacteria</taxon>
        <taxon>Aeromonadales</taxon>
        <taxon>Aeromonadaceae</taxon>
        <taxon>Aeromonas</taxon>
    </lineage>
</organism>
<keyword evidence="14" id="KW-1185">Reference proteome</keyword>
<evidence type="ECO:0000256" key="10">
    <source>
        <dbReference type="ARBA" id="ARBA00031051"/>
    </source>
</evidence>
<evidence type="ECO:0000256" key="8">
    <source>
        <dbReference type="ARBA" id="ARBA00022801"/>
    </source>
</evidence>
<dbReference type="GO" id="GO:0019143">
    <property type="term" value="F:3-deoxy-manno-octulosonate-8-phosphatase activity"/>
    <property type="evidence" value="ECO:0007669"/>
    <property type="project" value="UniProtKB-UniRule"/>
</dbReference>
<evidence type="ECO:0000256" key="5">
    <source>
        <dbReference type="ARBA" id="ARBA00013066"/>
    </source>
</evidence>
<feature type="binding site" evidence="12">
    <location>
        <position position="121"/>
    </location>
    <ligand>
        <name>Mg(2+)</name>
        <dbReference type="ChEBI" id="CHEBI:18420"/>
    </ligand>
</feature>
<comment type="catalytic activity">
    <reaction evidence="1 11">
        <text>3-deoxy-alpha-D-manno-2-octulosonate-8-phosphate + H2O = 3-deoxy-alpha-D-manno-oct-2-ulosonate + phosphate</text>
        <dbReference type="Rhea" id="RHEA:11500"/>
        <dbReference type="ChEBI" id="CHEBI:15377"/>
        <dbReference type="ChEBI" id="CHEBI:43474"/>
        <dbReference type="ChEBI" id="CHEBI:85985"/>
        <dbReference type="ChEBI" id="CHEBI:85986"/>
        <dbReference type="EC" id="3.1.3.45"/>
    </reaction>
</comment>
<evidence type="ECO:0000256" key="6">
    <source>
        <dbReference type="ARBA" id="ARBA00020092"/>
    </source>
</evidence>
<accession>A0A5J6X221</accession>
<proteinExistence type="inferred from homology"/>
<keyword evidence="8 11" id="KW-0378">Hydrolase</keyword>
<dbReference type="NCBIfam" id="NF007019">
    <property type="entry name" value="PRK09484.1"/>
    <property type="match status" value="1"/>
</dbReference>
<dbReference type="CDD" id="cd01630">
    <property type="entry name" value="HAD_KDO-like"/>
    <property type="match status" value="1"/>
</dbReference>
<keyword evidence="7 11" id="KW-0479">Metal-binding</keyword>
<dbReference type="InterPro" id="IPR036412">
    <property type="entry name" value="HAD-like_sf"/>
</dbReference>
<dbReference type="FunFam" id="3.40.50.1000:FF:000029">
    <property type="entry name" value="3-deoxy-D-manno-octulosonate 8-phosphate phosphatase KdsC"/>
    <property type="match status" value="1"/>
</dbReference>
<dbReference type="SUPFAM" id="SSF56784">
    <property type="entry name" value="HAD-like"/>
    <property type="match status" value="1"/>
</dbReference>
<dbReference type="InterPro" id="IPR050793">
    <property type="entry name" value="CMP-NeuNAc_synthase"/>
</dbReference>
<dbReference type="Proteomes" id="UP000594034">
    <property type="component" value="Chromosome"/>
</dbReference>
<dbReference type="InterPro" id="IPR010023">
    <property type="entry name" value="KdsC_fam"/>
</dbReference>
<comment type="cofactor">
    <cofactor evidence="2 11 12">
        <name>Mg(2+)</name>
        <dbReference type="ChEBI" id="CHEBI:18420"/>
    </cofactor>
</comment>
<reference evidence="13 14" key="1">
    <citation type="submission" date="2019-05" db="EMBL/GenBank/DDBJ databases">
        <title>OXA-830, a novel chromosomally encoded expanded-spectrum class D beta-lactamase in Aeromonas simiae.</title>
        <authorList>
            <person name="Zhou W."/>
            <person name="Chen Q."/>
        </authorList>
    </citation>
    <scope>NUCLEOTIDE SEQUENCE [LARGE SCALE GENOMIC DNA]</scope>
    <source>
        <strain evidence="13 14">A6</strain>
    </source>
</reference>
<comment type="similarity">
    <text evidence="3 11">Belongs to the KdsC family.</text>
</comment>
<evidence type="ECO:0000256" key="1">
    <source>
        <dbReference type="ARBA" id="ARBA00000898"/>
    </source>
</evidence>
<dbReference type="EMBL" id="CP040449">
    <property type="protein sequence ID" value="QFI55775.1"/>
    <property type="molecule type" value="Genomic_DNA"/>
</dbReference>
<evidence type="ECO:0000256" key="4">
    <source>
        <dbReference type="ARBA" id="ARBA00011881"/>
    </source>
</evidence>
<dbReference type="SFLD" id="SFLDS00003">
    <property type="entry name" value="Haloacid_Dehalogenase"/>
    <property type="match status" value="1"/>
</dbReference>
<evidence type="ECO:0000256" key="11">
    <source>
        <dbReference type="PIRNR" id="PIRNR006118"/>
    </source>
</evidence>
<dbReference type="EC" id="3.1.3.45" evidence="5 11"/>
<dbReference type="Pfam" id="PF08282">
    <property type="entry name" value="Hydrolase_3"/>
    <property type="match status" value="1"/>
</dbReference>
<name>A0A5J6X221_9GAMM</name>
<keyword evidence="9 11" id="KW-0460">Magnesium</keyword>
<dbReference type="GO" id="GO:0046872">
    <property type="term" value="F:metal ion binding"/>
    <property type="evidence" value="ECO:0007669"/>
    <property type="project" value="UniProtKB-UniRule"/>
</dbReference>
<feature type="binding site" evidence="12">
    <location>
        <position position="30"/>
    </location>
    <ligand>
        <name>substrate</name>
    </ligand>
</feature>
<protein>
    <recommendedName>
        <fullName evidence="6 11">3-deoxy-D-manno-octulosonate 8-phosphate phosphatase KdsC</fullName>
        <ecNumber evidence="5 11">3.1.3.45</ecNumber>
    </recommendedName>
    <alternativeName>
        <fullName evidence="10 11">KDO 8-P phosphatase</fullName>
    </alternativeName>
</protein>
<dbReference type="NCBIfam" id="TIGR01670">
    <property type="entry name" value="KdsC-phosphatas"/>
    <property type="match status" value="1"/>
</dbReference>
<dbReference type="PANTHER" id="PTHR21485:SF3">
    <property type="entry name" value="N-ACYLNEURAMINATE CYTIDYLYLTRANSFERASE"/>
    <property type="match status" value="1"/>
</dbReference>
<feature type="binding site" evidence="12">
    <location>
        <position position="28"/>
    </location>
    <ligand>
        <name>Mg(2+)</name>
        <dbReference type="ChEBI" id="CHEBI:18420"/>
    </ligand>
</feature>
<dbReference type="RefSeq" id="WP_193001882.1">
    <property type="nucleotide sequence ID" value="NZ_CP040449.1"/>
</dbReference>
<dbReference type="Gene3D" id="3.40.50.1000">
    <property type="entry name" value="HAD superfamily/HAD-like"/>
    <property type="match status" value="1"/>
</dbReference>
<dbReference type="PIRSF" id="PIRSF006118">
    <property type="entry name" value="KDO8-P_Ptase"/>
    <property type="match status" value="1"/>
</dbReference>
<dbReference type="AlphaFoldDB" id="A0A5J6X221"/>
<dbReference type="PANTHER" id="PTHR21485">
    <property type="entry name" value="HAD SUPERFAMILY MEMBERS CMAS AND KDSC"/>
    <property type="match status" value="1"/>
</dbReference>
<evidence type="ECO:0000256" key="2">
    <source>
        <dbReference type="ARBA" id="ARBA00001946"/>
    </source>
</evidence>
<comment type="function">
    <text evidence="11">Catalyzes the hydrolysis of 3-deoxy-D-manno-octulosonate 8-phosphate (KDO 8-P) to 3-deoxy-D-manno-octulosonate (KDO) and inorganic phosphate.</text>
</comment>
<dbReference type="GO" id="GO:0009103">
    <property type="term" value="P:lipopolysaccharide biosynthetic process"/>
    <property type="evidence" value="ECO:0007669"/>
    <property type="project" value="UniProtKB-UniRule"/>
</dbReference>
<dbReference type="SFLD" id="SFLDG01136">
    <property type="entry name" value="C1.6:_Phosphoserine_Phosphatas"/>
    <property type="match status" value="1"/>
</dbReference>
<comment type="subunit">
    <text evidence="4 11">Homotetramer.</text>
</comment>
<evidence type="ECO:0000313" key="14">
    <source>
        <dbReference type="Proteomes" id="UP000594034"/>
    </source>
</evidence>
<evidence type="ECO:0000256" key="12">
    <source>
        <dbReference type="PIRSR" id="PIRSR006118-2"/>
    </source>
</evidence>
<dbReference type="KEGG" id="asim:FE240_14395"/>
<gene>
    <name evidence="13" type="primary">kdsC</name>
    <name evidence="13" type="ORF">FE240_14395</name>
</gene>
<evidence type="ECO:0000313" key="13">
    <source>
        <dbReference type="EMBL" id="QFI55775.1"/>
    </source>
</evidence>
<keyword evidence="11" id="KW-0448">Lipopolysaccharide biosynthesis</keyword>
<dbReference type="SFLD" id="SFLDG01138">
    <property type="entry name" value="C1.6.2:_Deoxy-d-mannose-octulo"/>
    <property type="match status" value="1"/>
</dbReference>
<evidence type="ECO:0000256" key="3">
    <source>
        <dbReference type="ARBA" id="ARBA00005893"/>
    </source>
</evidence>
<dbReference type="InterPro" id="IPR023214">
    <property type="entry name" value="HAD_sf"/>
</dbReference>